<dbReference type="EMBL" id="CAMXCT030003846">
    <property type="protein sequence ID" value="CAL4793853.1"/>
    <property type="molecule type" value="Genomic_DNA"/>
</dbReference>
<evidence type="ECO:0000256" key="3">
    <source>
        <dbReference type="ARBA" id="ARBA00023002"/>
    </source>
</evidence>
<feature type="compositionally biased region" description="Low complexity" evidence="7">
    <location>
        <begin position="790"/>
        <end position="805"/>
    </location>
</feature>
<feature type="region of interest" description="Disordered" evidence="7">
    <location>
        <begin position="824"/>
        <end position="902"/>
    </location>
</feature>
<dbReference type="InterPro" id="IPR036188">
    <property type="entry name" value="FAD/NAD-bd_sf"/>
</dbReference>
<dbReference type="SUPFAM" id="SSF51905">
    <property type="entry name" value="FAD/NAD(P)-binding domain"/>
    <property type="match status" value="1"/>
</dbReference>
<dbReference type="Proteomes" id="UP001152797">
    <property type="component" value="Unassembled WGS sequence"/>
</dbReference>
<feature type="region of interest" description="Disordered" evidence="7">
    <location>
        <begin position="708"/>
        <end position="753"/>
    </location>
</feature>
<keyword evidence="6" id="KW-0285">Flavoprotein</keyword>
<dbReference type="Gene3D" id="3.50.50.60">
    <property type="entry name" value="FAD/NAD(P)-binding domain"/>
    <property type="match status" value="1"/>
</dbReference>
<comment type="cofactor">
    <cofactor evidence="1 6">
        <name>FAD</name>
        <dbReference type="ChEBI" id="CHEBI:57692"/>
    </cofactor>
</comment>
<feature type="binding site" evidence="5">
    <location>
        <position position="293"/>
    </location>
    <ligand>
        <name>substrate</name>
    </ligand>
</feature>
<feature type="compositionally biased region" description="Basic and acidic residues" evidence="7">
    <location>
        <begin position="1050"/>
        <end position="1059"/>
    </location>
</feature>
<name>A0A9P1DB90_9DINO</name>
<feature type="domain" description="Amine oxidase" evidence="8">
    <location>
        <begin position="89"/>
        <end position="345"/>
    </location>
</feature>
<comment type="catalytic activity">
    <reaction evidence="4">
        <text>a secondary aliphatic amine + O2 + H2O = a primary amine + an aldehyde + H2O2</text>
        <dbReference type="Rhea" id="RHEA:26414"/>
        <dbReference type="ChEBI" id="CHEBI:15377"/>
        <dbReference type="ChEBI" id="CHEBI:15379"/>
        <dbReference type="ChEBI" id="CHEBI:16240"/>
        <dbReference type="ChEBI" id="CHEBI:17478"/>
        <dbReference type="ChEBI" id="CHEBI:58855"/>
        <dbReference type="ChEBI" id="CHEBI:65296"/>
        <dbReference type="EC" id="1.4.3.4"/>
    </reaction>
</comment>
<feature type="compositionally biased region" description="Basic and acidic residues" evidence="7">
    <location>
        <begin position="875"/>
        <end position="902"/>
    </location>
</feature>
<feature type="compositionally biased region" description="Basic and acidic residues" evidence="7">
    <location>
        <begin position="721"/>
        <end position="734"/>
    </location>
</feature>
<proteinExistence type="inferred from homology"/>
<evidence type="ECO:0000256" key="4">
    <source>
        <dbReference type="ARBA" id="ARBA00048448"/>
    </source>
</evidence>
<dbReference type="InterPro" id="IPR002937">
    <property type="entry name" value="Amino_oxidase"/>
</dbReference>
<dbReference type="PANTHER" id="PTHR43563">
    <property type="entry name" value="AMINE OXIDASE"/>
    <property type="match status" value="1"/>
</dbReference>
<gene>
    <name evidence="9" type="ORF">C1SCF055_LOCUS32173</name>
</gene>
<keyword evidence="6" id="KW-0274">FAD</keyword>
<sequence length="1156" mass="127711">MIGMWMTFAIFFSLEDLGLEVHPQHYAGKRILDLHCLPGPLQYSSDIPSGIGLGGLLMVQLTLWFCTLRARLSVGSGAPMDVTGKFARLDQQSTGEVLGKLVGNSGAGATRALVTAMVRGVFGCEPEELSWLHFLHYVACAGGVERLLKINNGFQESTVKGGAQQISEGLAEQVLALGGTVDFKQPVTSVVCHQDSVELHCKDAKFRCSRCVFAMPPVRLGDIHFTPQLPASRAALHGSNFIGCIIKSVFRYERPFWRLQGFSGEVVAEATDEEPCFNCYDHCLGDRYFLVCFMNGAPAQRWSQRSEEERRAVLLQQLTKWFGAEAKEALEYIVQHFSVAVAKCQTKASLAGLRKEKRGALLHVLLLVLGSLSSAHVLLLRFNRRSAWYGVPRALATKVGITVELDDAKPPGFCSGGRIATLKEVTLSGLEMGSCQKQIDAAQRFLRGIRQLLGYDEFALKQASGISKAFERVKELTPGEAAGILGSIDEMLWSTSQVEQFRQLLAQKTRAVLEDALRPTQQQDFTALPYLISEELSTRVLCPSTDKDQLLFELCAYAAKLTLRSATEASKATIIALAYWTQLNQGMPPKEKYNLYVMKKPLVTKYLSLPAPETMILSLPMAWEEVPTVVKNHTFPTGKPVANKQLAFDVMQFVRNMPLRKDHNLLQPVAATHSAASTDTTSLSVDAICKVVEACSRAGRLALEDGRVEETASRGVPKQLALEDGRVDGEESMREPTGLPVTQAPLKEAAQKPPAMSVETQLYELQLVADSEFAAAMKRPASKQTLKRPAAAGERSAGSGSTGSTEADFATLRLAMEIKCAMGGKDKNKKPKDDDDGSYSYCTEEEDPQPHLAEPAAEPPARPRVTATASKAKAAPKEEDKESDARASPGRRADASPSEDGRVARVRSLQFLPRPRCPVLRVATGTGTVRRMTLTGAYSHAGCDPHEEDPYAGEKGHGKGKDDQDRPSGWRGYDEDPYEGSRHKGGRWGRHQVTCPYCKQSVSETRGSSGLSQHMWFSEWCIQHQVWYQGGWTWRDAGYRAATVKAQRDAECVHEKAPKPPDLPEVLPARSAAHRVKLEGEMERRSMDREKDRKEGKEKKRRRRHRRVSPSPDPHLERRSRRKPPSDSDGDEEDRKATGRDKKVWIQVPRSSLKAY</sequence>
<feature type="region of interest" description="Disordered" evidence="7">
    <location>
        <begin position="778"/>
        <end position="805"/>
    </location>
</feature>
<feature type="compositionally biased region" description="Low complexity" evidence="7">
    <location>
        <begin position="863"/>
        <end position="873"/>
    </location>
</feature>
<evidence type="ECO:0000313" key="10">
    <source>
        <dbReference type="EMBL" id="CAL4793853.1"/>
    </source>
</evidence>
<dbReference type="GO" id="GO:0097621">
    <property type="term" value="F:monoamine oxidase activity"/>
    <property type="evidence" value="ECO:0007669"/>
    <property type="project" value="UniProtKB-EC"/>
</dbReference>
<dbReference type="OrthoDB" id="482670at2759"/>
<feature type="region of interest" description="Disordered" evidence="7">
    <location>
        <begin position="1050"/>
        <end position="1156"/>
    </location>
</feature>
<feature type="region of interest" description="Disordered" evidence="7">
    <location>
        <begin position="939"/>
        <end position="987"/>
    </location>
</feature>
<evidence type="ECO:0000313" key="11">
    <source>
        <dbReference type="Proteomes" id="UP001152797"/>
    </source>
</evidence>
<evidence type="ECO:0000256" key="1">
    <source>
        <dbReference type="ARBA" id="ARBA00001974"/>
    </source>
</evidence>
<dbReference type="EMBL" id="CAMXCT010003846">
    <property type="protein sequence ID" value="CAI4006541.1"/>
    <property type="molecule type" value="Genomic_DNA"/>
</dbReference>
<feature type="compositionally biased region" description="Basic and acidic residues" evidence="7">
    <location>
        <begin position="1076"/>
        <end position="1098"/>
    </location>
</feature>
<feature type="compositionally biased region" description="Basic and acidic residues" evidence="7">
    <location>
        <begin position="943"/>
        <end position="982"/>
    </location>
</feature>
<dbReference type="InterPro" id="IPR001613">
    <property type="entry name" value="Flavin_amine_oxidase"/>
</dbReference>
<evidence type="ECO:0000256" key="7">
    <source>
        <dbReference type="SAM" id="MobiDB-lite"/>
    </source>
</evidence>
<evidence type="ECO:0000256" key="6">
    <source>
        <dbReference type="RuleBase" id="RU362067"/>
    </source>
</evidence>
<dbReference type="InterPro" id="IPR050703">
    <property type="entry name" value="Flavin_MAO"/>
</dbReference>
<reference evidence="10 11" key="2">
    <citation type="submission" date="2024-05" db="EMBL/GenBank/DDBJ databases">
        <authorList>
            <person name="Chen Y."/>
            <person name="Shah S."/>
            <person name="Dougan E. K."/>
            <person name="Thang M."/>
            <person name="Chan C."/>
        </authorList>
    </citation>
    <scope>NUCLEOTIDE SEQUENCE [LARGE SCALE GENOMIC DNA]</scope>
</reference>
<feature type="compositionally biased region" description="Basic and acidic residues" evidence="7">
    <location>
        <begin position="1133"/>
        <end position="1144"/>
    </location>
</feature>
<evidence type="ECO:0000313" key="9">
    <source>
        <dbReference type="EMBL" id="CAI4006541.1"/>
    </source>
</evidence>
<keyword evidence="11" id="KW-1185">Reference proteome</keyword>
<evidence type="ECO:0000256" key="2">
    <source>
        <dbReference type="ARBA" id="ARBA00005995"/>
    </source>
</evidence>
<dbReference type="AlphaFoldDB" id="A0A9P1DB90"/>
<dbReference type="PRINTS" id="PR00757">
    <property type="entry name" value="AMINEOXDASEF"/>
</dbReference>
<reference evidence="9" key="1">
    <citation type="submission" date="2022-10" db="EMBL/GenBank/DDBJ databases">
        <authorList>
            <person name="Chen Y."/>
            <person name="Dougan E. K."/>
            <person name="Chan C."/>
            <person name="Rhodes N."/>
            <person name="Thang M."/>
        </authorList>
    </citation>
    <scope>NUCLEOTIDE SEQUENCE</scope>
</reference>
<dbReference type="EC" id="1.4.3.-" evidence="6"/>
<keyword evidence="3 6" id="KW-0560">Oxidoreductase</keyword>
<dbReference type="EMBL" id="CAMXCT020003846">
    <property type="protein sequence ID" value="CAL1159916.1"/>
    <property type="molecule type" value="Genomic_DNA"/>
</dbReference>
<protein>
    <recommendedName>
        <fullName evidence="6">Amine oxidase</fullName>
        <ecNumber evidence="6">1.4.3.-</ecNumber>
    </recommendedName>
</protein>
<evidence type="ECO:0000256" key="5">
    <source>
        <dbReference type="PIRSR" id="PIRSR601613-1"/>
    </source>
</evidence>
<comment type="caution">
    <text evidence="9">The sequence shown here is derived from an EMBL/GenBank/DDBJ whole genome shotgun (WGS) entry which is preliminary data.</text>
</comment>
<dbReference type="SUPFAM" id="SSF54373">
    <property type="entry name" value="FAD-linked reductases, C-terminal domain"/>
    <property type="match status" value="1"/>
</dbReference>
<feature type="compositionally biased region" description="Basic residues" evidence="7">
    <location>
        <begin position="1099"/>
        <end position="1108"/>
    </location>
</feature>
<comment type="similarity">
    <text evidence="2 6">Belongs to the flavin monoamine oxidase family.</text>
</comment>
<evidence type="ECO:0000259" key="8">
    <source>
        <dbReference type="Pfam" id="PF01593"/>
    </source>
</evidence>
<feature type="binding site" evidence="5">
    <location>
        <position position="187"/>
    </location>
    <ligand>
        <name>FAD</name>
        <dbReference type="ChEBI" id="CHEBI:57692"/>
    </ligand>
</feature>
<dbReference type="PANTHER" id="PTHR43563:SF14">
    <property type="entry name" value="AMINE OXIDASE"/>
    <property type="match status" value="1"/>
</dbReference>
<dbReference type="Pfam" id="PF01593">
    <property type="entry name" value="Amino_oxidase"/>
    <property type="match status" value="1"/>
</dbReference>
<accession>A0A9P1DB90</accession>
<organism evidence="9">
    <name type="scientific">Cladocopium goreaui</name>
    <dbReference type="NCBI Taxonomy" id="2562237"/>
    <lineage>
        <taxon>Eukaryota</taxon>
        <taxon>Sar</taxon>
        <taxon>Alveolata</taxon>
        <taxon>Dinophyceae</taxon>
        <taxon>Suessiales</taxon>
        <taxon>Symbiodiniaceae</taxon>
        <taxon>Cladocopium</taxon>
    </lineage>
</organism>